<evidence type="ECO:0000259" key="1">
    <source>
        <dbReference type="PROSITE" id="PS51071"/>
    </source>
</evidence>
<dbReference type="Pfam" id="PF01418">
    <property type="entry name" value="HTH_6"/>
    <property type="match status" value="1"/>
</dbReference>
<dbReference type="GO" id="GO:0003700">
    <property type="term" value="F:DNA-binding transcription factor activity"/>
    <property type="evidence" value="ECO:0007669"/>
    <property type="project" value="InterPro"/>
</dbReference>
<dbReference type="InterPro" id="IPR036388">
    <property type="entry name" value="WH-like_DNA-bd_sf"/>
</dbReference>
<dbReference type="InterPro" id="IPR000281">
    <property type="entry name" value="HTH_RpiR"/>
</dbReference>
<dbReference type="GO" id="GO:0003677">
    <property type="term" value="F:DNA binding"/>
    <property type="evidence" value="ECO:0007669"/>
    <property type="project" value="InterPro"/>
</dbReference>
<evidence type="ECO:0000313" key="2">
    <source>
        <dbReference type="EMBL" id="TLQ06211.1"/>
    </source>
</evidence>
<dbReference type="GO" id="GO:0097367">
    <property type="term" value="F:carbohydrate derivative binding"/>
    <property type="evidence" value="ECO:0007669"/>
    <property type="project" value="InterPro"/>
</dbReference>
<dbReference type="EMBL" id="VBTE01000036">
    <property type="protein sequence ID" value="TLQ06211.1"/>
    <property type="molecule type" value="Genomic_DNA"/>
</dbReference>
<dbReference type="OrthoDB" id="3684496at2"/>
<dbReference type="RefSeq" id="WP_138472591.1">
    <property type="nucleotide sequence ID" value="NZ_VBTE01000036.1"/>
</dbReference>
<proteinExistence type="predicted"/>
<accession>A0A5R9C0L6</accession>
<dbReference type="AlphaFoldDB" id="A0A5R9C0L6"/>
<dbReference type="PROSITE" id="PS51071">
    <property type="entry name" value="HTH_RPIR"/>
    <property type="match status" value="1"/>
</dbReference>
<protein>
    <submittedName>
        <fullName evidence="2">MurR/RpiR family transcriptional regulator</fullName>
    </submittedName>
</protein>
<dbReference type="PANTHER" id="PTHR30514:SF1">
    <property type="entry name" value="HTH-TYPE TRANSCRIPTIONAL REGULATOR HEXR-RELATED"/>
    <property type="match status" value="1"/>
</dbReference>
<dbReference type="Proteomes" id="UP000307201">
    <property type="component" value="Unassembled WGS sequence"/>
</dbReference>
<evidence type="ECO:0000313" key="3">
    <source>
        <dbReference type="Proteomes" id="UP000307201"/>
    </source>
</evidence>
<name>A0A5R9C0L6_9LACT</name>
<gene>
    <name evidence="2" type="ORF">FEZ48_10585</name>
</gene>
<reference evidence="2 3" key="1">
    <citation type="submission" date="2019-05" db="EMBL/GenBank/DDBJ databases">
        <title>The metagenome of a microbial culture collection derived from dairy environment covers the genomic content of the human microbiome.</title>
        <authorList>
            <person name="Roder T."/>
            <person name="Wuthrich D."/>
            <person name="Sattari Z."/>
            <person name="Von Ah U."/>
            <person name="Bar C."/>
            <person name="Ronchi F."/>
            <person name="Macpherson A.J."/>
            <person name="Ganal-Vonarburg S.C."/>
            <person name="Bruggmann R."/>
            <person name="Vergeres G."/>
        </authorList>
    </citation>
    <scope>NUCLEOTIDE SEQUENCE [LARGE SCALE GENOMIC DNA]</scope>
    <source>
        <strain evidence="2 3">FAM 24235</strain>
    </source>
</reference>
<comment type="caution">
    <text evidence="2">The sequence shown here is derived from an EMBL/GenBank/DDBJ whole genome shotgun (WGS) entry which is preliminary data.</text>
</comment>
<dbReference type="InterPro" id="IPR047640">
    <property type="entry name" value="RpiR-like"/>
</dbReference>
<dbReference type="SUPFAM" id="SSF46689">
    <property type="entry name" value="Homeodomain-like"/>
    <property type="match status" value="1"/>
</dbReference>
<dbReference type="InterPro" id="IPR009057">
    <property type="entry name" value="Homeodomain-like_sf"/>
</dbReference>
<feature type="domain" description="HTH rpiR-type" evidence="1">
    <location>
        <begin position="1"/>
        <end position="76"/>
    </location>
</feature>
<sequence>MMILTALQKQIGFNDSERALADYILNNREKVLDYSIQSLSQNTFTSTSTIVRFCRKIGLKGYKDFKIKWSAELQKEYNAITNVNPDFPFTEDDSYKEIQKKILELFTESLQKTHSINSNESMEEAVDLLLKARRIGIFCVWRYLSSSLEFPE</sequence>
<organism evidence="2 3">
    <name type="scientific">Marinilactibacillus psychrotolerans</name>
    <dbReference type="NCBI Taxonomy" id="191770"/>
    <lineage>
        <taxon>Bacteria</taxon>
        <taxon>Bacillati</taxon>
        <taxon>Bacillota</taxon>
        <taxon>Bacilli</taxon>
        <taxon>Lactobacillales</taxon>
        <taxon>Carnobacteriaceae</taxon>
        <taxon>Marinilactibacillus</taxon>
    </lineage>
</organism>
<dbReference type="Gene3D" id="1.10.10.10">
    <property type="entry name" value="Winged helix-like DNA-binding domain superfamily/Winged helix DNA-binding domain"/>
    <property type="match status" value="1"/>
</dbReference>
<dbReference type="PANTHER" id="PTHR30514">
    <property type="entry name" value="GLUCOKINASE"/>
    <property type="match status" value="1"/>
</dbReference>